<dbReference type="Proteomes" id="UP000886808">
    <property type="component" value="Unassembled WGS sequence"/>
</dbReference>
<dbReference type="PROSITE" id="PS00893">
    <property type="entry name" value="NUDIX_BOX"/>
    <property type="match status" value="1"/>
</dbReference>
<evidence type="ECO:0000259" key="3">
    <source>
        <dbReference type="PROSITE" id="PS50164"/>
    </source>
</evidence>
<dbReference type="CDD" id="cd04692">
    <property type="entry name" value="NUDIX_Hydrolase"/>
    <property type="match status" value="1"/>
</dbReference>
<keyword evidence="2" id="KW-0378">Hydrolase</keyword>
<dbReference type="CDD" id="cd10456">
    <property type="entry name" value="GIY-YIG_UPF0213"/>
    <property type="match status" value="1"/>
</dbReference>
<protein>
    <submittedName>
        <fullName evidence="5">NUDIX domain-containing protein</fullName>
    </submittedName>
</protein>
<proteinExistence type="inferred from homology"/>
<feature type="domain" description="GIY-YIG" evidence="3">
    <location>
        <begin position="1"/>
        <end position="77"/>
    </location>
</feature>
<dbReference type="Pfam" id="PF01541">
    <property type="entry name" value="GIY-YIG"/>
    <property type="match status" value="1"/>
</dbReference>
<dbReference type="InterPro" id="IPR015797">
    <property type="entry name" value="NUDIX_hydrolase-like_dom_sf"/>
</dbReference>
<dbReference type="PROSITE" id="PS51462">
    <property type="entry name" value="NUDIX"/>
    <property type="match status" value="1"/>
</dbReference>
<accession>A0A9D1PGV8</accession>
<reference evidence="5" key="1">
    <citation type="journal article" date="2021" name="PeerJ">
        <title>Extensive microbial diversity within the chicken gut microbiome revealed by metagenomics and culture.</title>
        <authorList>
            <person name="Gilroy R."/>
            <person name="Ravi A."/>
            <person name="Getino M."/>
            <person name="Pursley I."/>
            <person name="Horton D.L."/>
            <person name="Alikhan N.F."/>
            <person name="Baker D."/>
            <person name="Gharbi K."/>
            <person name="Hall N."/>
            <person name="Watson M."/>
            <person name="Adriaenssens E.M."/>
            <person name="Foster-Nyarko E."/>
            <person name="Jarju S."/>
            <person name="Secka A."/>
            <person name="Antonio M."/>
            <person name="Oren A."/>
            <person name="Chaudhuri R.R."/>
            <person name="La Ragione R."/>
            <person name="Hildebrand F."/>
            <person name="Pallen M.J."/>
        </authorList>
    </citation>
    <scope>NUCLEOTIDE SEQUENCE</scope>
    <source>
        <strain evidence="5">CHK193-4272</strain>
    </source>
</reference>
<reference evidence="5" key="2">
    <citation type="submission" date="2021-04" db="EMBL/GenBank/DDBJ databases">
        <authorList>
            <person name="Gilroy R."/>
        </authorList>
    </citation>
    <scope>NUCLEOTIDE SEQUENCE</scope>
    <source>
        <strain evidence="5">CHK193-4272</strain>
    </source>
</reference>
<dbReference type="Gene3D" id="3.90.79.10">
    <property type="entry name" value="Nucleoside Triphosphate Pyrophosphohydrolase"/>
    <property type="match status" value="1"/>
</dbReference>
<dbReference type="InterPro" id="IPR035901">
    <property type="entry name" value="GIY-YIG_endonuc_sf"/>
</dbReference>
<dbReference type="InterPro" id="IPR050190">
    <property type="entry name" value="UPF0213_domain"/>
</dbReference>
<dbReference type="SUPFAM" id="SSF82771">
    <property type="entry name" value="GIY-YIG endonuclease"/>
    <property type="match status" value="1"/>
</dbReference>
<dbReference type="InterPro" id="IPR020084">
    <property type="entry name" value="NUDIX_hydrolase_CS"/>
</dbReference>
<feature type="domain" description="Nudix hydrolase" evidence="4">
    <location>
        <begin position="110"/>
        <end position="249"/>
    </location>
</feature>
<dbReference type="PANTHER" id="PTHR34477:SF1">
    <property type="entry name" value="UPF0213 PROTEIN YHBQ"/>
    <property type="match status" value="1"/>
</dbReference>
<evidence type="ECO:0000313" key="5">
    <source>
        <dbReference type="EMBL" id="HIV61878.1"/>
    </source>
</evidence>
<dbReference type="PANTHER" id="PTHR34477">
    <property type="entry name" value="UPF0213 PROTEIN YHBQ"/>
    <property type="match status" value="1"/>
</dbReference>
<evidence type="ECO:0000259" key="4">
    <source>
        <dbReference type="PROSITE" id="PS51462"/>
    </source>
</evidence>
<evidence type="ECO:0000313" key="6">
    <source>
        <dbReference type="Proteomes" id="UP000886808"/>
    </source>
</evidence>
<dbReference type="AlphaFoldDB" id="A0A9D1PGV8"/>
<dbReference type="Pfam" id="PF00293">
    <property type="entry name" value="NUDIX"/>
    <property type="match status" value="1"/>
</dbReference>
<dbReference type="Gene3D" id="3.40.1440.10">
    <property type="entry name" value="GIY-YIG endonuclease"/>
    <property type="match status" value="1"/>
</dbReference>
<dbReference type="PROSITE" id="PS50164">
    <property type="entry name" value="GIY_YIG"/>
    <property type="match status" value="1"/>
</dbReference>
<dbReference type="InterPro" id="IPR000086">
    <property type="entry name" value="NUDIX_hydrolase_dom"/>
</dbReference>
<dbReference type="SMART" id="SM00465">
    <property type="entry name" value="GIYc"/>
    <property type="match status" value="1"/>
</dbReference>
<name>A0A9D1PGV8_9FIRM</name>
<evidence type="ECO:0000256" key="2">
    <source>
        <dbReference type="ARBA" id="ARBA00022801"/>
    </source>
</evidence>
<comment type="similarity">
    <text evidence="1">Belongs to the UPF0213 family.</text>
</comment>
<dbReference type="SUPFAM" id="SSF55811">
    <property type="entry name" value="Nudix"/>
    <property type="match status" value="1"/>
</dbReference>
<dbReference type="InterPro" id="IPR000305">
    <property type="entry name" value="GIY-YIG_endonuc"/>
</dbReference>
<sequence>MNYVYMLKCIDDTYYIGWTNNIKKRLAAHNSTSSGAKYTRSRRPVTLVYCEGHNDKSSAMKREAELKKLSRIQKINLINSIKCGELLTIYDANENPCGNLPRNMVHALGLRHHVCHLWLIEEKNGVIGMWLQQRGKDRPLNPSMYDLAATGHIDPDETPLNAALREASEEIGIRFNENNVAILGTTEQSYPRPDGGFDDELVHAFAVRVDNEPNFNIGLEVERMVWISFSEFAKLERGAEFAQTSAGLIKASEVCCIGKGEWQAFEKHLKFNEKTC</sequence>
<dbReference type="GO" id="GO:0016787">
    <property type="term" value="F:hydrolase activity"/>
    <property type="evidence" value="ECO:0007669"/>
    <property type="project" value="UniProtKB-KW"/>
</dbReference>
<dbReference type="EMBL" id="DXIE01000025">
    <property type="protein sequence ID" value="HIV61878.1"/>
    <property type="molecule type" value="Genomic_DNA"/>
</dbReference>
<evidence type="ECO:0000256" key="1">
    <source>
        <dbReference type="ARBA" id="ARBA00007435"/>
    </source>
</evidence>
<comment type="caution">
    <text evidence="5">The sequence shown here is derived from an EMBL/GenBank/DDBJ whole genome shotgun (WGS) entry which is preliminary data.</text>
</comment>
<organism evidence="5 6">
    <name type="scientific">Candidatus Butyricicoccus avistercoris</name>
    <dbReference type="NCBI Taxonomy" id="2838518"/>
    <lineage>
        <taxon>Bacteria</taxon>
        <taxon>Bacillati</taxon>
        <taxon>Bacillota</taxon>
        <taxon>Clostridia</taxon>
        <taxon>Eubacteriales</taxon>
        <taxon>Butyricicoccaceae</taxon>
        <taxon>Butyricicoccus</taxon>
    </lineage>
</organism>
<gene>
    <name evidence="5" type="ORF">H9746_03390</name>
</gene>